<dbReference type="Proteomes" id="UP000824028">
    <property type="component" value="Unassembled WGS sequence"/>
</dbReference>
<gene>
    <name evidence="1" type="ORF">H9814_07585</name>
</gene>
<organism evidence="1 2">
    <name type="scientific">Candidatus Bacteroides merdigallinarum</name>
    <dbReference type="NCBI Taxonomy" id="2838473"/>
    <lineage>
        <taxon>Bacteria</taxon>
        <taxon>Pseudomonadati</taxon>
        <taxon>Bacteroidota</taxon>
        <taxon>Bacteroidia</taxon>
        <taxon>Bacteroidales</taxon>
        <taxon>Bacteroidaceae</taxon>
        <taxon>Bacteroides</taxon>
    </lineage>
</organism>
<dbReference type="AlphaFoldDB" id="A0A9D2J1D5"/>
<evidence type="ECO:0000313" key="2">
    <source>
        <dbReference type="Proteomes" id="UP000824028"/>
    </source>
</evidence>
<reference evidence="1" key="1">
    <citation type="journal article" date="2021" name="PeerJ">
        <title>Extensive microbial diversity within the chicken gut microbiome revealed by metagenomics and culture.</title>
        <authorList>
            <person name="Gilroy R."/>
            <person name="Ravi A."/>
            <person name="Getino M."/>
            <person name="Pursley I."/>
            <person name="Horton D.L."/>
            <person name="Alikhan N.F."/>
            <person name="Baker D."/>
            <person name="Gharbi K."/>
            <person name="Hall N."/>
            <person name="Watson M."/>
            <person name="Adriaenssens E.M."/>
            <person name="Foster-Nyarko E."/>
            <person name="Jarju S."/>
            <person name="Secka A."/>
            <person name="Antonio M."/>
            <person name="Oren A."/>
            <person name="Chaudhuri R.R."/>
            <person name="La Ragione R."/>
            <person name="Hildebrand F."/>
            <person name="Pallen M.J."/>
        </authorList>
    </citation>
    <scope>NUCLEOTIDE SEQUENCE</scope>
    <source>
        <strain evidence="1">ChiHjej9B8-1298</strain>
    </source>
</reference>
<name>A0A9D2J1D5_9BACE</name>
<proteinExistence type="predicted"/>
<dbReference type="EMBL" id="DXBX01000059">
    <property type="protein sequence ID" value="HIZ33380.1"/>
    <property type="molecule type" value="Genomic_DNA"/>
</dbReference>
<comment type="caution">
    <text evidence="1">The sequence shown here is derived from an EMBL/GenBank/DDBJ whole genome shotgun (WGS) entry which is preliminary data.</text>
</comment>
<protein>
    <submittedName>
        <fullName evidence="1">Uncharacterized protein</fullName>
    </submittedName>
</protein>
<sequence length="93" mass="10554">MMQRILKVVKCGECFTVKSEKAENGCLYKRHIVLQEPGGKYADQYAAALLGNDALCTFYEGNLVLANLRFQTREYNGQTFQDVTVTEIIKIEN</sequence>
<evidence type="ECO:0000313" key="1">
    <source>
        <dbReference type="EMBL" id="HIZ33380.1"/>
    </source>
</evidence>
<accession>A0A9D2J1D5</accession>
<reference evidence="1" key="2">
    <citation type="submission" date="2021-04" db="EMBL/GenBank/DDBJ databases">
        <authorList>
            <person name="Gilroy R."/>
        </authorList>
    </citation>
    <scope>NUCLEOTIDE SEQUENCE</scope>
    <source>
        <strain evidence="1">ChiHjej9B8-1298</strain>
    </source>
</reference>